<comment type="caution">
    <text evidence="1">The sequence shown here is derived from an EMBL/GenBank/DDBJ whole genome shotgun (WGS) entry which is preliminary data.</text>
</comment>
<gene>
    <name evidence="1" type="ORF">C900_05839</name>
</gene>
<evidence type="ECO:0000313" key="2">
    <source>
        <dbReference type="Proteomes" id="UP000011135"/>
    </source>
</evidence>
<evidence type="ECO:0000313" key="1">
    <source>
        <dbReference type="EMBL" id="ELR68826.1"/>
    </source>
</evidence>
<protein>
    <recommendedName>
        <fullName evidence="3">DUF4304 domain-containing protein</fullName>
    </recommendedName>
</protein>
<organism evidence="1 2">
    <name type="scientific">Fulvivirga imtechensis AK7</name>
    <dbReference type="NCBI Taxonomy" id="1237149"/>
    <lineage>
        <taxon>Bacteria</taxon>
        <taxon>Pseudomonadati</taxon>
        <taxon>Bacteroidota</taxon>
        <taxon>Cytophagia</taxon>
        <taxon>Cytophagales</taxon>
        <taxon>Fulvivirgaceae</taxon>
        <taxon>Fulvivirga</taxon>
    </lineage>
</organism>
<sequence length="212" mass="25456">MEPTNEIISANAKEYLRMLGFSQSGIHHYKHDPPNIMVIHKKTVKGAFEGLYIALTHDFLENTKRENGDIRIPSYLEEFPVSISIELLPEQYKRHKTPVDFKYDLNFLTREVLPTRRHSKNNFLQFLRFSQMRDDSHEMEEYIHSSMEVLSHHGMQLFDEFTPEISYHAVTRYEAEHPALEQFRKELERYFLYNSKPIPKKKMAWFKRFWAN</sequence>
<evidence type="ECO:0008006" key="3">
    <source>
        <dbReference type="Google" id="ProtNLM"/>
    </source>
</evidence>
<name>L8JIX3_9BACT</name>
<dbReference type="STRING" id="1237149.C900_05839"/>
<dbReference type="RefSeq" id="WP_009582905.1">
    <property type="nucleotide sequence ID" value="NZ_AMZN01000092.1"/>
</dbReference>
<proteinExistence type="predicted"/>
<reference evidence="1 2" key="1">
    <citation type="submission" date="2012-12" db="EMBL/GenBank/DDBJ databases">
        <title>Genome assembly of Fulvivirga imtechensis AK7.</title>
        <authorList>
            <person name="Nupur N."/>
            <person name="Khatri I."/>
            <person name="Kumar R."/>
            <person name="Subramanian S."/>
            <person name="Pinnaka A."/>
        </authorList>
    </citation>
    <scope>NUCLEOTIDE SEQUENCE [LARGE SCALE GENOMIC DNA]</scope>
    <source>
        <strain evidence="1 2">AK7</strain>
    </source>
</reference>
<dbReference type="Proteomes" id="UP000011135">
    <property type="component" value="Unassembled WGS sequence"/>
</dbReference>
<keyword evidence="2" id="KW-1185">Reference proteome</keyword>
<dbReference type="EMBL" id="AMZN01000092">
    <property type="protein sequence ID" value="ELR68826.1"/>
    <property type="molecule type" value="Genomic_DNA"/>
</dbReference>
<dbReference type="AlphaFoldDB" id="L8JIX3"/>
<accession>L8JIX3</accession>